<comment type="caution">
    <text evidence="1">The sequence shown here is derived from an EMBL/GenBank/DDBJ whole genome shotgun (WGS) entry which is preliminary data.</text>
</comment>
<protein>
    <submittedName>
        <fullName evidence="1">Uncharacterized protein</fullName>
    </submittedName>
</protein>
<evidence type="ECO:0000313" key="1">
    <source>
        <dbReference type="EMBL" id="KAG8010882.1"/>
    </source>
</evidence>
<organism evidence="1 2">
    <name type="scientific">Nibea albiflora</name>
    <name type="common">Yellow drum</name>
    <name type="synonym">Corvina albiflora</name>
    <dbReference type="NCBI Taxonomy" id="240163"/>
    <lineage>
        <taxon>Eukaryota</taxon>
        <taxon>Metazoa</taxon>
        <taxon>Chordata</taxon>
        <taxon>Craniata</taxon>
        <taxon>Vertebrata</taxon>
        <taxon>Euteleostomi</taxon>
        <taxon>Actinopterygii</taxon>
        <taxon>Neopterygii</taxon>
        <taxon>Teleostei</taxon>
        <taxon>Neoteleostei</taxon>
        <taxon>Acanthomorphata</taxon>
        <taxon>Eupercaria</taxon>
        <taxon>Sciaenidae</taxon>
        <taxon>Nibea</taxon>
    </lineage>
</organism>
<keyword evidence="2" id="KW-1185">Reference proteome</keyword>
<evidence type="ECO:0000313" key="2">
    <source>
        <dbReference type="Proteomes" id="UP000805704"/>
    </source>
</evidence>
<gene>
    <name evidence="1" type="ORF">GBF38_010175</name>
</gene>
<proteinExistence type="predicted"/>
<dbReference type="EMBL" id="CM024803">
    <property type="protein sequence ID" value="KAG8010882.1"/>
    <property type="molecule type" value="Genomic_DNA"/>
</dbReference>
<sequence>MKDSFRGHYPDGQLEPCGDRVSTDCRVTNCGVGEQAISMQRRFPPDRWVQGPDLVTQPDFHSSGFVHSQRCLPQEEAAAEDVWSVRDSVKEVLDILDLSDRPELKHGLSCGSPVVPLPSFLVLPQSSVIHRVS</sequence>
<name>A0ACB7F8P9_NIBAL</name>
<reference evidence="1" key="1">
    <citation type="submission" date="2020-04" db="EMBL/GenBank/DDBJ databases">
        <title>A chromosome-scale assembly and high-density genetic map of the yellow drum (Nibea albiflora) genome.</title>
        <authorList>
            <person name="Xu D."/>
            <person name="Zhang W."/>
            <person name="Chen R."/>
            <person name="Tan P."/>
            <person name="Wang L."/>
            <person name="Song H."/>
            <person name="Tian L."/>
            <person name="Zhu Q."/>
            <person name="Wang B."/>
        </authorList>
    </citation>
    <scope>NUCLEOTIDE SEQUENCE</scope>
    <source>
        <strain evidence="1">ZJHYS-2018</strain>
    </source>
</reference>
<accession>A0ACB7F8P9</accession>
<dbReference type="Proteomes" id="UP000805704">
    <property type="component" value="Chromosome 15"/>
</dbReference>